<evidence type="ECO:0000313" key="6">
    <source>
        <dbReference type="Proteomes" id="UP000315496"/>
    </source>
</evidence>
<keyword evidence="6" id="KW-1185">Reference proteome</keyword>
<dbReference type="SUPFAM" id="SSF52058">
    <property type="entry name" value="L domain-like"/>
    <property type="match status" value="1"/>
</dbReference>
<keyword evidence="2" id="KW-0677">Repeat</keyword>
<feature type="coiled-coil region" evidence="3">
    <location>
        <begin position="586"/>
        <end position="634"/>
    </location>
</feature>
<keyword evidence="3" id="KW-0175">Coiled coil</keyword>
<proteinExistence type="predicted"/>
<gene>
    <name evidence="5" type="ORF">GMRT_13187</name>
</gene>
<evidence type="ECO:0000256" key="1">
    <source>
        <dbReference type="ARBA" id="ARBA00022614"/>
    </source>
</evidence>
<sequence>MLSTKIVELVKNLAPNGPERRVLLDGLDLDILENLIPLVSTQAEVFSASRNRLTSIAGLVPMFCLRELVLSHNRIAEVCHVLPFPKLDLLDLSHNQITTISIQIPQSVRRVDLSFNAIQSLDNIRPVLDLPMLESLNLSANPVCALMSDFTEQVLKSVPTLRVLNDNFVVKEKDLTLSTLADRKEGPESSIIDGSNPSRLEIPPLPPAPTQTQPEDGRARSSVRSSVLRGQRGGAEMVVNEHVIVFGRATTPTPGSLDKHWTSTISQSSLTLTNRDSELRIHPKPDRTRNTHVDVHNTPQFVSEEVQTDALESLVVLKEGERVIEVESLHTLQGENKYLHDELIRLTEALRAHDDEIELLRRQNEQLKAALQPEETITYGDKQELIRASQVDELGFLRHQVAALEEILGKQEGLAALQYPIPEGVSGYMSILHSYRRRLFMLSFDNRLLRERVHGGVLHHQAAKKQEDLTATIGSLQEQLSIRDQELANVSSLVSKRDATIEELRNQLSVVNHAAEAFHKQTTDQLALISELHDSVAECIQLPDAVVEAIKKRLNINVVTHDDFSTYVVTTLGLLTAKLASSETALERTTDKIQDLLSAREILREENEALYVRVSELETDYNNACTELDALKAILQKQYLEEKRYIEIRNTGDLDFGCQVTYLLDIDTSSQGFQTDELEENQGVAIQVDELINPTQDVSCQTIAFTLEEKASSPINLSRQVIDTTKNCTMTTLTETDLTYRDLSILEDVQNRSFGVTCSIIPSSIIEKLHIQFVADDLTDETLDNALQLYVQILTQRQSRSRKTAGIQSEAPSVRYVGVQCELLAKSSPSTPSEVDSELDQSVGIQADVPAVRFVAIQTGPEEDRSHSDGRTNVVGIQCEMGPTTYRATQWLIEDFCSSPLQISRSCSPLESIIAMTIQVDESIEVQPASGIYRGVQTSIYLETIDASISALEVDLPDLVVVGIQTDPMKEPLPSPERVDSTVLAGLKGRLENANRTLNLLKTQLPAQKYREMIDELQQSVCDKDRQLEKFQLELSGLKTRYLEVLSRAQSPVREMDTSEVPPEPKTPPLQRTDIEVHGLLSSFRSSPFVATPQALNQNPITSATTTKPLLEVPIDSQDPIEASSFLNHGDGVPSNIPSTLSLLSSETIREEVGSRLIFHGAAPRTKLSTHYSIANTSDIPAEPIPKPLVELPTVFPAPLPHHRQLSNAQESKEIPNDESLRLLSEVEDPLSTRSSCDVGDGRPAAVEERFRSILSMLDA</sequence>
<evidence type="ECO:0000313" key="5">
    <source>
        <dbReference type="EMBL" id="TNJ28662.1"/>
    </source>
</evidence>
<organism evidence="5 6">
    <name type="scientific">Giardia muris</name>
    <dbReference type="NCBI Taxonomy" id="5742"/>
    <lineage>
        <taxon>Eukaryota</taxon>
        <taxon>Metamonada</taxon>
        <taxon>Diplomonadida</taxon>
        <taxon>Hexamitidae</taxon>
        <taxon>Giardiinae</taxon>
        <taxon>Giardia</taxon>
    </lineage>
</organism>
<keyword evidence="1" id="KW-0433">Leucine-rich repeat</keyword>
<evidence type="ECO:0000256" key="3">
    <source>
        <dbReference type="SAM" id="Coils"/>
    </source>
</evidence>
<dbReference type="Gene3D" id="3.80.10.10">
    <property type="entry name" value="Ribonuclease Inhibitor"/>
    <property type="match status" value="1"/>
</dbReference>
<dbReference type="InterPro" id="IPR032675">
    <property type="entry name" value="LRR_dom_sf"/>
</dbReference>
<feature type="region of interest" description="Disordered" evidence="4">
    <location>
        <begin position="180"/>
        <end position="232"/>
    </location>
</feature>
<dbReference type="InterPro" id="IPR001611">
    <property type="entry name" value="Leu-rich_rpt"/>
</dbReference>
<feature type="region of interest" description="Disordered" evidence="4">
    <location>
        <begin position="1051"/>
        <end position="1071"/>
    </location>
</feature>
<dbReference type="PANTHER" id="PTHR18849">
    <property type="entry name" value="LEUCINE RICH REPEAT PROTEIN"/>
    <property type="match status" value="1"/>
</dbReference>
<name>A0A4Z1SRX4_GIAMU</name>
<comment type="caution">
    <text evidence="5">The sequence shown here is derived from an EMBL/GenBank/DDBJ whole genome shotgun (WGS) entry which is preliminary data.</text>
</comment>
<evidence type="ECO:0000256" key="4">
    <source>
        <dbReference type="SAM" id="MobiDB-lite"/>
    </source>
</evidence>
<evidence type="ECO:0000256" key="2">
    <source>
        <dbReference type="ARBA" id="ARBA00022737"/>
    </source>
</evidence>
<dbReference type="EMBL" id="VDLU01000002">
    <property type="protein sequence ID" value="TNJ28662.1"/>
    <property type="molecule type" value="Genomic_DNA"/>
</dbReference>
<accession>A0A4Z1SRX4</accession>
<feature type="coiled-coil region" evidence="3">
    <location>
        <begin position="343"/>
        <end position="370"/>
    </location>
</feature>
<feature type="compositionally biased region" description="Low complexity" evidence="4">
    <location>
        <begin position="210"/>
        <end position="230"/>
    </location>
</feature>
<reference evidence="5 6" key="1">
    <citation type="submission" date="2019-05" db="EMBL/GenBank/DDBJ databases">
        <title>The compact genome of Giardia muris reveals important steps in the evolution of intestinal protozoan parasites.</title>
        <authorList>
            <person name="Xu F."/>
            <person name="Jimenez-Gonzalez A."/>
            <person name="Einarsson E."/>
            <person name="Astvaldsson A."/>
            <person name="Peirasmaki D."/>
            <person name="Eckmann L."/>
            <person name="Andersson J.O."/>
            <person name="Svard S.G."/>
            <person name="Jerlstrom-Hultqvist J."/>
        </authorList>
    </citation>
    <scope>NUCLEOTIDE SEQUENCE [LARGE SCALE GENOMIC DNA]</scope>
    <source>
        <strain evidence="5 6">Roberts-Thomson</strain>
    </source>
</reference>
<dbReference type="Proteomes" id="UP000315496">
    <property type="component" value="Chromosome 2"/>
</dbReference>
<dbReference type="VEuPathDB" id="GiardiaDB:GMRT_13187"/>
<dbReference type="OrthoDB" id="7451790at2759"/>
<dbReference type="AlphaFoldDB" id="A0A4Z1SRX4"/>
<protein>
    <submittedName>
        <fullName evidence="5">Leucine-rich repeat protein</fullName>
    </submittedName>
</protein>
<dbReference type="PROSITE" id="PS51450">
    <property type="entry name" value="LRR"/>
    <property type="match status" value="1"/>
</dbReference>
<dbReference type="PANTHER" id="PTHR18849:SF0">
    <property type="entry name" value="CILIA- AND FLAGELLA-ASSOCIATED PROTEIN 410-RELATED"/>
    <property type="match status" value="1"/>
</dbReference>